<keyword evidence="2" id="KW-1185">Reference proteome</keyword>
<dbReference type="Proteomes" id="UP000596063">
    <property type="component" value="Chromosome"/>
</dbReference>
<dbReference type="Pfam" id="PF01987">
    <property type="entry name" value="AIM24"/>
    <property type="match status" value="1"/>
</dbReference>
<dbReference type="KEGG" id="snan:I6N98_15550"/>
<dbReference type="AlphaFoldDB" id="A0A7T4UQ31"/>
<dbReference type="PANTHER" id="PTHR43657">
    <property type="entry name" value="TRYPTOPHAN RNA-BINDING ATTENUATOR PROTEIN-LIKE PROTEIN"/>
    <property type="match status" value="1"/>
</dbReference>
<proteinExistence type="predicted"/>
<accession>A0A7T4UQ31</accession>
<dbReference type="EMBL" id="CP066167">
    <property type="protein sequence ID" value="QQD17738.1"/>
    <property type="molecule type" value="Genomic_DNA"/>
</dbReference>
<dbReference type="InterPro" id="IPR002838">
    <property type="entry name" value="AIM24"/>
</dbReference>
<dbReference type="NCBIfam" id="TIGR00266">
    <property type="entry name" value="TIGR00266 family protein"/>
    <property type="match status" value="1"/>
</dbReference>
<dbReference type="SUPFAM" id="SSF51219">
    <property type="entry name" value="TRAP-like"/>
    <property type="match status" value="1"/>
</dbReference>
<protein>
    <submittedName>
        <fullName evidence="1">TIGR00266 family protein</fullName>
    </submittedName>
</protein>
<dbReference type="PANTHER" id="PTHR43657:SF1">
    <property type="entry name" value="ALTERED INHERITANCE OF MITOCHONDRIA PROTEIN 24, MITOCHONDRIAL"/>
    <property type="match status" value="1"/>
</dbReference>
<dbReference type="RefSeq" id="WP_198569237.1">
    <property type="nucleotide sequence ID" value="NZ_CP066167.1"/>
</dbReference>
<sequence length="264" mass="28021">MRCHEVDYDILGSEMQLVEVELDPGETVIAEAGAMTYMEEGINFQAKMGDGSDPDQGMFGKLFSAGKRMFTGESVFTTHFTNEGQGKKRVAFAAPYPGNIVALNMAALGEKIICQKDAFLCAALGTKVDISFNKRLGSGFFGGEGFILQSLEGDGMAFIQAGGTVVEKKLNGETLRVDTGCLVGFTEGIDYDIQRAGGLKSMVFGGEGLFLASLKGHGTVWLQSLPFSRMADRIIAHAPSSGGDDKGEGSVLGGLGRFLDGDNR</sequence>
<name>A0A7T4UQ31_9GAMM</name>
<dbReference type="Gene3D" id="3.60.160.10">
    <property type="entry name" value="Mitochondrial biogenesis AIM24"/>
    <property type="match status" value="1"/>
</dbReference>
<gene>
    <name evidence="1" type="ORF">I6N98_15550</name>
</gene>
<evidence type="ECO:0000313" key="2">
    <source>
        <dbReference type="Proteomes" id="UP000596063"/>
    </source>
</evidence>
<evidence type="ECO:0000313" key="1">
    <source>
        <dbReference type="EMBL" id="QQD17738.1"/>
    </source>
</evidence>
<reference evidence="1 2" key="1">
    <citation type="submission" date="2020-12" db="EMBL/GenBank/DDBJ databases">
        <authorList>
            <person name="Shan Y."/>
        </authorList>
    </citation>
    <scope>NUCLEOTIDE SEQUENCE [LARGE SCALE GENOMIC DNA]</scope>
    <source>
        <strain evidence="2">csc3.9</strain>
    </source>
</reference>
<organism evidence="1 2">
    <name type="scientific">Spongiibacter nanhainus</name>
    <dbReference type="NCBI Taxonomy" id="2794344"/>
    <lineage>
        <taxon>Bacteria</taxon>
        <taxon>Pseudomonadati</taxon>
        <taxon>Pseudomonadota</taxon>
        <taxon>Gammaproteobacteria</taxon>
        <taxon>Cellvibrionales</taxon>
        <taxon>Spongiibacteraceae</taxon>
        <taxon>Spongiibacter</taxon>
    </lineage>
</organism>
<dbReference type="InterPro" id="IPR036983">
    <property type="entry name" value="AIM24_sf"/>
</dbReference>
<dbReference type="InterPro" id="IPR016031">
    <property type="entry name" value="Trp_RNA-bd_attenuator-like_dom"/>
</dbReference>